<protein>
    <submittedName>
        <fullName evidence="1">48_t:CDS:1</fullName>
    </submittedName>
</protein>
<comment type="caution">
    <text evidence="1">The sequence shown here is derived from an EMBL/GenBank/DDBJ whole genome shotgun (WGS) entry which is preliminary data.</text>
</comment>
<gene>
    <name evidence="1" type="ORF">GMARGA_LOCUS28356</name>
</gene>
<dbReference type="Proteomes" id="UP000789901">
    <property type="component" value="Unassembled WGS sequence"/>
</dbReference>
<sequence length="76" mass="9036">MVLVEYDNEKSFTTKVEEWWFACQGVLRMYKSKGLSEVRIKNDLIEKLAERIVNKVEGKGKEEENSHDGRVCWKNW</sequence>
<keyword evidence="2" id="KW-1185">Reference proteome</keyword>
<reference evidence="1 2" key="1">
    <citation type="submission" date="2021-06" db="EMBL/GenBank/DDBJ databases">
        <authorList>
            <person name="Kallberg Y."/>
            <person name="Tangrot J."/>
            <person name="Rosling A."/>
        </authorList>
    </citation>
    <scope>NUCLEOTIDE SEQUENCE [LARGE SCALE GENOMIC DNA]</scope>
    <source>
        <strain evidence="1 2">120-4 pot B 10/14</strain>
    </source>
</reference>
<proteinExistence type="predicted"/>
<name>A0ABN7WAD4_GIGMA</name>
<dbReference type="EMBL" id="CAJVQB010036143">
    <property type="protein sequence ID" value="CAG8823507.1"/>
    <property type="molecule type" value="Genomic_DNA"/>
</dbReference>
<evidence type="ECO:0000313" key="1">
    <source>
        <dbReference type="EMBL" id="CAG8823507.1"/>
    </source>
</evidence>
<accession>A0ABN7WAD4</accession>
<organism evidence="1 2">
    <name type="scientific">Gigaspora margarita</name>
    <dbReference type="NCBI Taxonomy" id="4874"/>
    <lineage>
        <taxon>Eukaryota</taxon>
        <taxon>Fungi</taxon>
        <taxon>Fungi incertae sedis</taxon>
        <taxon>Mucoromycota</taxon>
        <taxon>Glomeromycotina</taxon>
        <taxon>Glomeromycetes</taxon>
        <taxon>Diversisporales</taxon>
        <taxon>Gigasporaceae</taxon>
        <taxon>Gigaspora</taxon>
    </lineage>
</organism>
<evidence type="ECO:0000313" key="2">
    <source>
        <dbReference type="Proteomes" id="UP000789901"/>
    </source>
</evidence>